<dbReference type="Gene3D" id="3.30.420.10">
    <property type="entry name" value="Ribonuclease H-like superfamily/Ribonuclease H"/>
    <property type="match status" value="1"/>
</dbReference>
<dbReference type="PANTHER" id="PTHR37984">
    <property type="entry name" value="PROTEIN CBG26694"/>
    <property type="match status" value="1"/>
</dbReference>
<dbReference type="PANTHER" id="PTHR37984:SF5">
    <property type="entry name" value="PROTEIN NYNRIN-LIKE"/>
    <property type="match status" value="1"/>
</dbReference>
<evidence type="ECO:0000259" key="9">
    <source>
        <dbReference type="PROSITE" id="PS50994"/>
    </source>
</evidence>
<dbReference type="GO" id="GO:0004519">
    <property type="term" value="F:endonuclease activity"/>
    <property type="evidence" value="ECO:0007669"/>
    <property type="project" value="UniProtKB-KW"/>
</dbReference>
<dbReference type="GO" id="GO:0003676">
    <property type="term" value="F:nucleic acid binding"/>
    <property type="evidence" value="ECO:0007669"/>
    <property type="project" value="InterPro"/>
</dbReference>
<evidence type="ECO:0000256" key="1">
    <source>
        <dbReference type="ARBA" id="ARBA00012493"/>
    </source>
</evidence>
<organism evidence="10 11">
    <name type="scientific">Cucumis melo var. makuwa</name>
    <name type="common">Oriental melon</name>
    <dbReference type="NCBI Taxonomy" id="1194695"/>
    <lineage>
        <taxon>Eukaryota</taxon>
        <taxon>Viridiplantae</taxon>
        <taxon>Streptophyta</taxon>
        <taxon>Embryophyta</taxon>
        <taxon>Tracheophyta</taxon>
        <taxon>Spermatophyta</taxon>
        <taxon>Magnoliopsida</taxon>
        <taxon>eudicotyledons</taxon>
        <taxon>Gunneridae</taxon>
        <taxon>Pentapetalae</taxon>
        <taxon>rosids</taxon>
        <taxon>fabids</taxon>
        <taxon>Cucurbitales</taxon>
        <taxon>Cucurbitaceae</taxon>
        <taxon>Benincaseae</taxon>
        <taxon>Cucumis</taxon>
    </lineage>
</organism>
<dbReference type="InterPro" id="IPR043128">
    <property type="entry name" value="Rev_trsase/Diguanyl_cyclase"/>
</dbReference>
<dbReference type="Gene3D" id="3.10.20.370">
    <property type="match status" value="1"/>
</dbReference>
<dbReference type="GO" id="GO:0015074">
    <property type="term" value="P:DNA integration"/>
    <property type="evidence" value="ECO:0007669"/>
    <property type="project" value="InterPro"/>
</dbReference>
<name>A0A5A7UHY0_CUCMM</name>
<dbReference type="AlphaFoldDB" id="A0A5A7UHY0"/>
<keyword evidence="3" id="KW-0548">Nucleotidyltransferase</keyword>
<dbReference type="InterPro" id="IPR021109">
    <property type="entry name" value="Peptidase_aspartic_dom_sf"/>
</dbReference>
<dbReference type="EC" id="2.7.7.49" evidence="1"/>
<feature type="domain" description="Integrase catalytic" evidence="9">
    <location>
        <begin position="845"/>
        <end position="896"/>
    </location>
</feature>
<evidence type="ECO:0000256" key="2">
    <source>
        <dbReference type="ARBA" id="ARBA00022679"/>
    </source>
</evidence>
<dbReference type="EMBL" id="SSTE01008669">
    <property type="protein sequence ID" value="KAA0054754.1"/>
    <property type="molecule type" value="Genomic_DNA"/>
</dbReference>
<keyword evidence="6" id="KW-0378">Hydrolase</keyword>
<dbReference type="InterPro" id="IPR041588">
    <property type="entry name" value="Integrase_H2C2"/>
</dbReference>
<evidence type="ECO:0000256" key="6">
    <source>
        <dbReference type="ARBA" id="ARBA00022801"/>
    </source>
</evidence>
<dbReference type="Proteomes" id="UP000321393">
    <property type="component" value="Unassembled WGS sequence"/>
</dbReference>
<dbReference type="PROSITE" id="PS50994">
    <property type="entry name" value="INTEGRASE"/>
    <property type="match status" value="1"/>
</dbReference>
<dbReference type="InterPro" id="IPR012337">
    <property type="entry name" value="RNaseH-like_sf"/>
</dbReference>
<evidence type="ECO:0000256" key="5">
    <source>
        <dbReference type="ARBA" id="ARBA00022759"/>
    </source>
</evidence>
<gene>
    <name evidence="10" type="ORF">E6C27_scaffold437G00320</name>
</gene>
<dbReference type="FunFam" id="3.30.70.270:FF:000020">
    <property type="entry name" value="Transposon Tf2-6 polyprotein-like Protein"/>
    <property type="match status" value="1"/>
</dbReference>
<dbReference type="InterPro" id="IPR050951">
    <property type="entry name" value="Retrovirus_Pol_polyprotein"/>
</dbReference>
<keyword evidence="4" id="KW-0540">Nuclease</keyword>
<evidence type="ECO:0000256" key="8">
    <source>
        <dbReference type="SAM" id="Coils"/>
    </source>
</evidence>
<dbReference type="GO" id="GO:0016787">
    <property type="term" value="F:hydrolase activity"/>
    <property type="evidence" value="ECO:0007669"/>
    <property type="project" value="UniProtKB-KW"/>
</dbReference>
<keyword evidence="5" id="KW-0255">Endonuclease</keyword>
<dbReference type="SUPFAM" id="SSF56672">
    <property type="entry name" value="DNA/RNA polymerases"/>
    <property type="match status" value="2"/>
</dbReference>
<dbReference type="InterPro" id="IPR036397">
    <property type="entry name" value="RNaseH_sf"/>
</dbReference>
<evidence type="ECO:0000256" key="7">
    <source>
        <dbReference type="ARBA" id="ARBA00022918"/>
    </source>
</evidence>
<dbReference type="OrthoDB" id="1909920at2759"/>
<dbReference type="Gene3D" id="3.30.70.270">
    <property type="match status" value="2"/>
</dbReference>
<accession>A0A5A7UHY0</accession>
<keyword evidence="8" id="KW-0175">Coiled coil</keyword>
<reference evidence="10 11" key="1">
    <citation type="submission" date="2019-08" db="EMBL/GenBank/DDBJ databases">
        <title>Draft genome sequences of two oriental melons (Cucumis melo L. var makuwa).</title>
        <authorList>
            <person name="Kwon S.-Y."/>
        </authorList>
    </citation>
    <scope>NUCLEOTIDE SEQUENCE [LARGE SCALE GENOMIC DNA]</scope>
    <source>
        <strain evidence="11">cv. SW 3</strain>
        <tissue evidence="10">Leaf</tissue>
    </source>
</reference>
<sequence length="896" mass="102734">MVQRQMEERVEGTEKEILGLKEMMIEMKRTMERLAEEMRDSHSYKKKEESGTFDGSVMKLKGKMEEMDVMVEVNTQLVDQSKYKKLEVPMFLGENPESWVYRAEHFFQINNLLEAKKVKVAVKSLGARLIRIQQDGSYNEYVKKFVNYSAPLPYMAESVLRDAFLTGLESALQAEVVSRHPQTLEDCMKEAQLVNDRNLALKLARAELGIPEPKGAEVSTTKTQPRNDKGILRKNEFQMKQITIPLKGSYQKGEPPVKRLSDAEFRARLDKGLCFRRKCRGGEVSEMREERVELQQLDIIEEAEVEYRALTNLSTKGTMKLKGHVKGKEVIVLIDSGATHNFIHQALVEEKQLPRRKILNLVLPLEMARDAREKGFVGRCCPGDAMAGHDRRDEGALANINNGVLVIEELLDELHGATVFSKLDLKSGYHPIRMKEEDIDQSLMNQLDLKSGYHQIRMKEEDIDQSLMNQHLGMVFVVLRDNQLYANRKKCVFAHSQIQYLGHTISEKGVEADQEKVRSMLQWPQPKDITRLRGFLRLTGYYRRFVKGYGEITAPLTKLLQKNSFKWDGEAILAFENLKLDMTTNLVLALPDWSLPFVVETDASGIGLGAVLSQNGHPIAFFSQKLSPRAQTKSIYVRELMVVVLSVQKWRHYLLGRKFTIMSDQKALKFLLEQREVQPQFQKWLTTLLGYDFEILYQPGLQNKAADALSRMDTTPELQTMTTTGFVDMETVAKEVEKDAKLQKIVEQLQRGPPIEGKYKWENGRLLYKGQVVLSNSSSLIPSLLHTFHDSILGGHSGFLRTYKWMSGELYWMGMKADIKRYVEQCEICQKNKYKATKPTGVLQRIPIPERVLEDWTMDFIEGLPKARGVNVIMVVVDQLSKYAYFITLKHPFSAK</sequence>
<dbReference type="InterPro" id="IPR041373">
    <property type="entry name" value="RT_RNaseH"/>
</dbReference>
<protein>
    <recommendedName>
        <fullName evidence="1">RNA-directed DNA polymerase</fullName>
        <ecNumber evidence="1">2.7.7.49</ecNumber>
    </recommendedName>
</protein>
<keyword evidence="7" id="KW-0695">RNA-directed DNA polymerase</keyword>
<dbReference type="Pfam" id="PF17917">
    <property type="entry name" value="RT_RNaseH"/>
    <property type="match status" value="1"/>
</dbReference>
<keyword evidence="2" id="KW-0808">Transferase</keyword>
<dbReference type="CDD" id="cd00303">
    <property type="entry name" value="retropepsin_like"/>
    <property type="match status" value="1"/>
</dbReference>
<dbReference type="GO" id="GO:0003964">
    <property type="term" value="F:RNA-directed DNA polymerase activity"/>
    <property type="evidence" value="ECO:0007669"/>
    <property type="project" value="UniProtKB-KW"/>
</dbReference>
<dbReference type="Gene3D" id="2.40.70.10">
    <property type="entry name" value="Acid Proteases"/>
    <property type="match status" value="1"/>
</dbReference>
<dbReference type="Gene3D" id="1.10.340.70">
    <property type="match status" value="1"/>
</dbReference>
<dbReference type="InterPro" id="IPR043502">
    <property type="entry name" value="DNA/RNA_pol_sf"/>
</dbReference>
<dbReference type="SUPFAM" id="SSF53098">
    <property type="entry name" value="Ribonuclease H-like"/>
    <property type="match status" value="1"/>
</dbReference>
<dbReference type="InterPro" id="IPR001584">
    <property type="entry name" value="Integrase_cat-core"/>
</dbReference>
<evidence type="ECO:0000313" key="10">
    <source>
        <dbReference type="EMBL" id="KAA0054754.1"/>
    </source>
</evidence>
<comment type="caution">
    <text evidence="10">The sequence shown here is derived from an EMBL/GenBank/DDBJ whole genome shotgun (WGS) entry which is preliminary data.</text>
</comment>
<dbReference type="Pfam" id="PF17921">
    <property type="entry name" value="Integrase_H2C2"/>
    <property type="match status" value="1"/>
</dbReference>
<evidence type="ECO:0000313" key="11">
    <source>
        <dbReference type="Proteomes" id="UP000321393"/>
    </source>
</evidence>
<evidence type="ECO:0000256" key="4">
    <source>
        <dbReference type="ARBA" id="ARBA00022722"/>
    </source>
</evidence>
<evidence type="ECO:0000256" key="3">
    <source>
        <dbReference type="ARBA" id="ARBA00022695"/>
    </source>
</evidence>
<dbReference type="CDD" id="cd09274">
    <property type="entry name" value="RNase_HI_RT_Ty3"/>
    <property type="match status" value="1"/>
</dbReference>
<feature type="coiled-coil region" evidence="8">
    <location>
        <begin position="3"/>
        <end position="40"/>
    </location>
</feature>
<proteinExistence type="predicted"/>